<evidence type="ECO:0000259" key="1">
    <source>
        <dbReference type="PROSITE" id="PS51352"/>
    </source>
</evidence>
<evidence type="ECO:0000313" key="3">
    <source>
        <dbReference type="Proteomes" id="UP001059934"/>
    </source>
</evidence>
<keyword evidence="3" id="KW-1185">Reference proteome</keyword>
<reference evidence="2" key="1">
    <citation type="submission" date="2022-08" db="EMBL/GenBank/DDBJ databases">
        <title>Catabolic pathway analysis in culturable SAR92 clade bacteria reveals their overlooked roles in DMSP degradation in coastal seas.</title>
        <authorList>
            <person name="He X."/>
            <person name="Zhang X."/>
            <person name="Zhang Y."/>
        </authorList>
    </citation>
    <scope>NUCLEOTIDE SEQUENCE</scope>
    <source>
        <strain evidence="2">H455</strain>
    </source>
</reference>
<dbReference type="InterPro" id="IPR050553">
    <property type="entry name" value="Thioredoxin_ResA/DsbE_sf"/>
</dbReference>
<dbReference type="InterPro" id="IPR013766">
    <property type="entry name" value="Thioredoxin_domain"/>
</dbReference>
<dbReference type="Gene3D" id="3.40.30.10">
    <property type="entry name" value="Glutaredoxin"/>
    <property type="match status" value="1"/>
</dbReference>
<dbReference type="InterPro" id="IPR036249">
    <property type="entry name" value="Thioredoxin-like_sf"/>
</dbReference>
<dbReference type="Proteomes" id="UP001059934">
    <property type="component" value="Chromosome"/>
</dbReference>
<dbReference type="PROSITE" id="PS51257">
    <property type="entry name" value="PROKAR_LIPOPROTEIN"/>
    <property type="match status" value="1"/>
</dbReference>
<dbReference type="PANTHER" id="PTHR42852:SF13">
    <property type="entry name" value="PROTEIN DIPZ"/>
    <property type="match status" value="1"/>
</dbReference>
<dbReference type="Pfam" id="PF00578">
    <property type="entry name" value="AhpC-TSA"/>
    <property type="match status" value="1"/>
</dbReference>
<organism evidence="2 3">
    <name type="scientific">SAR92 clade bacterium H455</name>
    <dbReference type="NCBI Taxonomy" id="2974818"/>
    <lineage>
        <taxon>Bacteria</taxon>
        <taxon>Pseudomonadati</taxon>
        <taxon>Pseudomonadota</taxon>
        <taxon>Gammaproteobacteria</taxon>
        <taxon>Cellvibrionales</taxon>
        <taxon>Porticoccaceae</taxon>
        <taxon>SAR92 clade</taxon>
    </lineage>
</organism>
<sequence>MFKDFSAKSFLVNGPTVKAFLVSLILVGCSGDSGYKLIDGSSHSFNNDQGKYTLVNYWAEWCQPCRVEVPELNELAAEHADQLTILAVNFDNEQGPKLLEQLQKIDIRFPSLAVDPRAKWDLERPKVLPETLIINSDGELVKRLIGPQTLESLMAFIVE</sequence>
<accession>A0ABY5TQ27</accession>
<dbReference type="EMBL" id="CP103416">
    <property type="protein sequence ID" value="UVW34726.1"/>
    <property type="molecule type" value="Genomic_DNA"/>
</dbReference>
<feature type="domain" description="Thioredoxin" evidence="1">
    <location>
        <begin position="1"/>
        <end position="159"/>
    </location>
</feature>
<dbReference type="PROSITE" id="PS51352">
    <property type="entry name" value="THIOREDOXIN_2"/>
    <property type="match status" value="1"/>
</dbReference>
<dbReference type="PANTHER" id="PTHR42852">
    <property type="entry name" value="THIOL:DISULFIDE INTERCHANGE PROTEIN DSBE"/>
    <property type="match status" value="1"/>
</dbReference>
<dbReference type="CDD" id="cd02966">
    <property type="entry name" value="TlpA_like_family"/>
    <property type="match status" value="1"/>
</dbReference>
<proteinExistence type="predicted"/>
<protein>
    <submittedName>
        <fullName evidence="2">TlpA family protein disulfide reductase</fullName>
    </submittedName>
</protein>
<name>A0ABY5TQ27_9GAMM</name>
<dbReference type="InterPro" id="IPR000866">
    <property type="entry name" value="AhpC/TSA"/>
</dbReference>
<dbReference type="SUPFAM" id="SSF52833">
    <property type="entry name" value="Thioredoxin-like"/>
    <property type="match status" value="1"/>
</dbReference>
<evidence type="ECO:0000313" key="2">
    <source>
        <dbReference type="EMBL" id="UVW34726.1"/>
    </source>
</evidence>
<gene>
    <name evidence="2" type="ORF">NYF23_12025</name>
</gene>